<evidence type="ECO:0000313" key="3">
    <source>
        <dbReference type="Proteomes" id="UP001601444"/>
    </source>
</evidence>
<gene>
    <name evidence="2" type="ORF">ACFYTF_10260</name>
</gene>
<dbReference type="EMBL" id="JBIAMX010000004">
    <property type="protein sequence ID" value="MFF0543210.1"/>
    <property type="molecule type" value="Genomic_DNA"/>
</dbReference>
<dbReference type="RefSeq" id="WP_387699857.1">
    <property type="nucleotide sequence ID" value="NZ_JBIAMX010000004.1"/>
</dbReference>
<evidence type="ECO:0000313" key="2">
    <source>
        <dbReference type="EMBL" id="MFF0543210.1"/>
    </source>
</evidence>
<reference evidence="2 3" key="1">
    <citation type="submission" date="2024-10" db="EMBL/GenBank/DDBJ databases">
        <title>The Natural Products Discovery Center: Release of the First 8490 Sequenced Strains for Exploring Actinobacteria Biosynthetic Diversity.</title>
        <authorList>
            <person name="Kalkreuter E."/>
            <person name="Kautsar S.A."/>
            <person name="Yang D."/>
            <person name="Bader C.D."/>
            <person name="Teijaro C.N."/>
            <person name="Fluegel L."/>
            <person name="Davis C.M."/>
            <person name="Simpson J.R."/>
            <person name="Lauterbach L."/>
            <person name="Steele A.D."/>
            <person name="Gui C."/>
            <person name="Meng S."/>
            <person name="Li G."/>
            <person name="Viehrig K."/>
            <person name="Ye F."/>
            <person name="Su P."/>
            <person name="Kiefer A.F."/>
            <person name="Nichols A."/>
            <person name="Cepeda A.J."/>
            <person name="Yan W."/>
            <person name="Fan B."/>
            <person name="Jiang Y."/>
            <person name="Adhikari A."/>
            <person name="Zheng C.-J."/>
            <person name="Schuster L."/>
            <person name="Cowan T.M."/>
            <person name="Smanski M.J."/>
            <person name="Chevrette M.G."/>
            <person name="De Carvalho L.P.S."/>
            <person name="Shen B."/>
        </authorList>
    </citation>
    <scope>NUCLEOTIDE SEQUENCE [LARGE SCALE GENOMIC DNA]</scope>
    <source>
        <strain evidence="2 3">NPDC004045</strain>
    </source>
</reference>
<name>A0ABW6PLP1_9NOCA</name>
<organism evidence="2 3">
    <name type="scientific">Nocardia thailandica</name>
    <dbReference type="NCBI Taxonomy" id="257275"/>
    <lineage>
        <taxon>Bacteria</taxon>
        <taxon>Bacillati</taxon>
        <taxon>Actinomycetota</taxon>
        <taxon>Actinomycetes</taxon>
        <taxon>Mycobacteriales</taxon>
        <taxon>Nocardiaceae</taxon>
        <taxon>Nocardia</taxon>
    </lineage>
</organism>
<accession>A0ABW6PLP1</accession>
<comment type="caution">
    <text evidence="2">The sequence shown here is derived from an EMBL/GenBank/DDBJ whole genome shotgun (WGS) entry which is preliminary data.</text>
</comment>
<feature type="compositionally biased region" description="Basic and acidic residues" evidence="1">
    <location>
        <begin position="157"/>
        <end position="169"/>
    </location>
</feature>
<sequence>MTDPEPVLDVARGDVAVSRQVSAALRVIAAGSGDATLKQQITEILAGRASVREFARTESFNRILDTVLPTAMNKLTDLPQDELQRLAEQGRADIERYRYTITPDAPIQPATPAPSSPSTPDTSSPAASTPRAVVAGSRKPNREQIVGPSDDLDEDDRYFQDRRNRGWLQ</sequence>
<feature type="region of interest" description="Disordered" evidence="1">
    <location>
        <begin position="98"/>
        <end position="169"/>
    </location>
</feature>
<keyword evidence="3" id="KW-1185">Reference proteome</keyword>
<evidence type="ECO:0000256" key="1">
    <source>
        <dbReference type="SAM" id="MobiDB-lite"/>
    </source>
</evidence>
<dbReference type="Proteomes" id="UP001601444">
    <property type="component" value="Unassembled WGS sequence"/>
</dbReference>
<feature type="compositionally biased region" description="Low complexity" evidence="1">
    <location>
        <begin position="118"/>
        <end position="130"/>
    </location>
</feature>
<protein>
    <submittedName>
        <fullName evidence="2">Uncharacterized protein</fullName>
    </submittedName>
</protein>
<proteinExistence type="predicted"/>